<organism evidence="6 7">
    <name type="scientific">Acidocella aminolytica 101 = DSM 11237</name>
    <dbReference type="NCBI Taxonomy" id="1120923"/>
    <lineage>
        <taxon>Bacteria</taxon>
        <taxon>Pseudomonadati</taxon>
        <taxon>Pseudomonadota</taxon>
        <taxon>Alphaproteobacteria</taxon>
        <taxon>Acetobacterales</taxon>
        <taxon>Acidocellaceae</taxon>
        <taxon>Acidocella</taxon>
    </lineage>
</organism>
<dbReference type="RefSeq" id="WP_073211582.1">
    <property type="nucleotide sequence ID" value="NZ_BANC01000062.1"/>
</dbReference>
<dbReference type="AlphaFoldDB" id="A0A0D6PGN0"/>
<dbReference type="Proteomes" id="UP000032668">
    <property type="component" value="Unassembled WGS sequence"/>
</dbReference>
<keyword evidence="2" id="KW-0479">Metal-binding</keyword>
<dbReference type="SUPFAM" id="SSF50022">
    <property type="entry name" value="ISP domain"/>
    <property type="match status" value="1"/>
</dbReference>
<evidence type="ECO:0000256" key="4">
    <source>
        <dbReference type="ARBA" id="ARBA00023014"/>
    </source>
</evidence>
<sequence>MTVLCHISEIPDAGAIGVEPGEDGHDTIFLVRRAGRVYAYRDSCPHWPGARMAWRRHEYLDADGAHIVCHGHGALFDIETGDCLSGPCAGLSLSALPVELTAQGLVRLMPIQPAPLTSKDISK</sequence>
<evidence type="ECO:0000256" key="1">
    <source>
        <dbReference type="ARBA" id="ARBA00022714"/>
    </source>
</evidence>
<reference evidence="6 7" key="1">
    <citation type="submission" date="2012-11" db="EMBL/GenBank/DDBJ databases">
        <title>Whole genome sequence of Acidocella aminolytica 101 = DSM 11237.</title>
        <authorList>
            <person name="Azuma Y."/>
            <person name="Higashiura N."/>
            <person name="Hirakawa H."/>
            <person name="Matsushita K."/>
        </authorList>
    </citation>
    <scope>NUCLEOTIDE SEQUENCE [LARGE SCALE GENOMIC DNA]</scope>
    <source>
        <strain evidence="7">101 / DSM 11237</strain>
    </source>
</reference>
<dbReference type="PROSITE" id="PS51296">
    <property type="entry name" value="RIESKE"/>
    <property type="match status" value="1"/>
</dbReference>
<feature type="domain" description="Rieske" evidence="5">
    <location>
        <begin position="2"/>
        <end position="107"/>
    </location>
</feature>
<evidence type="ECO:0000313" key="7">
    <source>
        <dbReference type="Proteomes" id="UP000032668"/>
    </source>
</evidence>
<accession>A0A0D6PGN0</accession>
<dbReference type="PANTHER" id="PTHR40261">
    <property type="match status" value="1"/>
</dbReference>
<dbReference type="GO" id="GO:0051537">
    <property type="term" value="F:2 iron, 2 sulfur cluster binding"/>
    <property type="evidence" value="ECO:0007669"/>
    <property type="project" value="UniProtKB-KW"/>
</dbReference>
<keyword evidence="3" id="KW-0408">Iron</keyword>
<dbReference type="STRING" id="1120923.SAMN02746095_02125"/>
<protein>
    <submittedName>
        <fullName evidence="6">Rieske (2Fe-2S)</fullName>
    </submittedName>
</protein>
<proteinExistence type="predicted"/>
<evidence type="ECO:0000313" key="6">
    <source>
        <dbReference type="EMBL" id="GAN80930.1"/>
    </source>
</evidence>
<dbReference type="Gene3D" id="2.102.10.10">
    <property type="entry name" value="Rieske [2Fe-2S] iron-sulphur domain"/>
    <property type="match status" value="1"/>
</dbReference>
<keyword evidence="4" id="KW-0411">Iron-sulfur</keyword>
<dbReference type="EMBL" id="BANC01000062">
    <property type="protein sequence ID" value="GAN80930.1"/>
    <property type="molecule type" value="Genomic_DNA"/>
</dbReference>
<comment type="caution">
    <text evidence="6">The sequence shown here is derived from an EMBL/GenBank/DDBJ whole genome shotgun (WGS) entry which is preliminary data.</text>
</comment>
<name>A0A0D6PGN0_9PROT</name>
<keyword evidence="7" id="KW-1185">Reference proteome</keyword>
<evidence type="ECO:0000259" key="5">
    <source>
        <dbReference type="PROSITE" id="PS51296"/>
    </source>
</evidence>
<dbReference type="PANTHER" id="PTHR40261:SF1">
    <property type="entry name" value="RIESKE DOMAIN-CONTAINING PROTEIN"/>
    <property type="match status" value="1"/>
</dbReference>
<evidence type="ECO:0000256" key="3">
    <source>
        <dbReference type="ARBA" id="ARBA00023004"/>
    </source>
</evidence>
<evidence type="ECO:0000256" key="2">
    <source>
        <dbReference type="ARBA" id="ARBA00022723"/>
    </source>
</evidence>
<dbReference type="GO" id="GO:0046872">
    <property type="term" value="F:metal ion binding"/>
    <property type="evidence" value="ECO:0007669"/>
    <property type="project" value="UniProtKB-KW"/>
</dbReference>
<dbReference type="Pfam" id="PF00355">
    <property type="entry name" value="Rieske"/>
    <property type="match status" value="1"/>
</dbReference>
<dbReference type="CDD" id="cd03467">
    <property type="entry name" value="Rieske"/>
    <property type="match status" value="1"/>
</dbReference>
<keyword evidence="1" id="KW-0001">2Fe-2S</keyword>
<gene>
    <name evidence="6" type="ORF">Aam_063_007</name>
</gene>
<dbReference type="InterPro" id="IPR036922">
    <property type="entry name" value="Rieske_2Fe-2S_sf"/>
</dbReference>
<dbReference type="InterPro" id="IPR017941">
    <property type="entry name" value="Rieske_2Fe-2S"/>
</dbReference>